<gene>
    <name evidence="1" type="ORF">NCTC9695_04391</name>
</gene>
<dbReference type="Proteomes" id="UP000275777">
    <property type="component" value="Chromosome"/>
</dbReference>
<dbReference type="EMBL" id="LR134182">
    <property type="protein sequence ID" value="VEB43923.1"/>
    <property type="molecule type" value="Genomic_DNA"/>
</dbReference>
<reference evidence="1 2" key="1">
    <citation type="submission" date="2018-12" db="EMBL/GenBank/DDBJ databases">
        <authorList>
            <consortium name="Pathogen Informatics"/>
        </authorList>
    </citation>
    <scope>NUCLEOTIDE SEQUENCE [LARGE SCALE GENOMIC DNA]</scope>
    <source>
        <strain evidence="1 2">NCTC9695</strain>
    </source>
</reference>
<organism evidence="1 2">
    <name type="scientific">Chromobacterium violaceum</name>
    <dbReference type="NCBI Taxonomy" id="536"/>
    <lineage>
        <taxon>Bacteria</taxon>
        <taxon>Pseudomonadati</taxon>
        <taxon>Pseudomonadota</taxon>
        <taxon>Betaproteobacteria</taxon>
        <taxon>Neisseriales</taxon>
        <taxon>Chromobacteriaceae</taxon>
        <taxon>Chromobacterium</taxon>
    </lineage>
</organism>
<evidence type="ECO:0000313" key="1">
    <source>
        <dbReference type="EMBL" id="VEB43923.1"/>
    </source>
</evidence>
<evidence type="ECO:0000313" key="2">
    <source>
        <dbReference type="Proteomes" id="UP000275777"/>
    </source>
</evidence>
<accession>A0A3S5DLP9</accession>
<dbReference type="AlphaFoldDB" id="A0A3S5DLP9"/>
<protein>
    <submittedName>
        <fullName evidence="1">Uncharacterized protein</fullName>
    </submittedName>
</protein>
<sequence>MDVFYDNRVKLIASADAPPEAIYTEGLQSGEFSAPRAG</sequence>
<proteinExistence type="predicted"/>
<name>A0A3S5DLP9_CHRVL</name>